<sequence>MVTMVIYEDFTSFIMTDQHQHGLLSEGFARNWNENNFLGFEKKESVLYAIAQHDRAWIDIDESPIWNDKSGAPYSFHDYPIPIKLQFYRKGIDEIENQNQYAALLCSVHYTNFFMGMAEDHRIRRYLEDEKKRQTKLFDILNIKQTDMELDFHYQLLKFCDNLSLFVCMQEAGALDSGVHEWFKNGIKQPFEQFPEKNFQVEWSSCHEIIIYPFPFNDDFEISVPIRNVPKNLISKYGIEDAYHKTPIHFRTVKIKEN</sequence>
<dbReference type="Pfam" id="PF13030">
    <property type="entry name" value="DUF3891"/>
    <property type="match status" value="1"/>
</dbReference>
<dbReference type="Proteomes" id="UP000310334">
    <property type="component" value="Unassembled WGS sequence"/>
</dbReference>
<evidence type="ECO:0000313" key="1">
    <source>
        <dbReference type="EMBL" id="THF79327.1"/>
    </source>
</evidence>
<dbReference type="EMBL" id="SSNT01000009">
    <property type="protein sequence ID" value="THF79327.1"/>
    <property type="molecule type" value="Genomic_DNA"/>
</dbReference>
<comment type="caution">
    <text evidence="1">The sequence shown here is derived from an EMBL/GenBank/DDBJ whole genome shotgun (WGS) entry which is preliminary data.</text>
</comment>
<gene>
    <name evidence="1" type="ORF">E6W99_13345</name>
</gene>
<evidence type="ECO:0000313" key="2">
    <source>
        <dbReference type="Proteomes" id="UP000310334"/>
    </source>
</evidence>
<dbReference type="OrthoDB" id="190426at2"/>
<keyword evidence="2" id="KW-1185">Reference proteome</keyword>
<protein>
    <submittedName>
        <fullName evidence="1">DUF3891 family protein</fullName>
    </submittedName>
</protein>
<proteinExistence type="predicted"/>
<dbReference type="AlphaFoldDB" id="A0A4S4BW21"/>
<dbReference type="InterPro" id="IPR024992">
    <property type="entry name" value="DUF3891"/>
</dbReference>
<reference evidence="1 2" key="1">
    <citation type="submission" date="2019-04" db="EMBL/GenBank/DDBJ databases">
        <title>Bacillus sediminilitoris sp. nov., isolated from a tidal flat sediment on the East China Sea.</title>
        <authorList>
            <person name="Wei Y."/>
            <person name="Mao H."/>
            <person name="Fang J."/>
        </authorList>
    </citation>
    <scope>NUCLEOTIDE SEQUENCE [LARGE SCALE GENOMIC DNA]</scope>
    <source>
        <strain evidence="1 2">DSL-17</strain>
    </source>
</reference>
<name>A0A4S4BW21_9BACI</name>
<organism evidence="1 2">
    <name type="scientific">Metabacillus sediminilitoris</name>
    <dbReference type="NCBI Taxonomy" id="2567941"/>
    <lineage>
        <taxon>Bacteria</taxon>
        <taxon>Bacillati</taxon>
        <taxon>Bacillota</taxon>
        <taxon>Bacilli</taxon>
        <taxon>Bacillales</taxon>
        <taxon>Bacillaceae</taxon>
        <taxon>Metabacillus</taxon>
    </lineage>
</organism>
<accession>A0A4S4BW21</accession>